<dbReference type="PANTHER" id="PTHR43031:SF16">
    <property type="entry name" value="OXIDOREDUCTASE"/>
    <property type="match status" value="1"/>
</dbReference>
<gene>
    <name evidence="2" type="ORF">EVOR1521_LOCUS27975</name>
</gene>
<dbReference type="PANTHER" id="PTHR43031">
    <property type="entry name" value="FAD-DEPENDENT OXIDOREDUCTASE"/>
    <property type="match status" value="1"/>
</dbReference>
<evidence type="ECO:0000259" key="1">
    <source>
        <dbReference type="PROSITE" id="PS50206"/>
    </source>
</evidence>
<dbReference type="InterPro" id="IPR050229">
    <property type="entry name" value="GlpE_sulfurtransferase"/>
</dbReference>
<feature type="domain" description="Rhodanese" evidence="1">
    <location>
        <begin position="91"/>
        <end position="182"/>
    </location>
</feature>
<evidence type="ECO:0000313" key="2">
    <source>
        <dbReference type="EMBL" id="CAJ1405866.1"/>
    </source>
</evidence>
<proteinExistence type="predicted"/>
<dbReference type="CDD" id="cd00158">
    <property type="entry name" value="RHOD"/>
    <property type="match status" value="1"/>
</dbReference>
<protein>
    <recommendedName>
        <fullName evidence="1">Rhodanese domain-containing protein</fullName>
    </recommendedName>
</protein>
<dbReference type="Gene3D" id="3.40.250.10">
    <property type="entry name" value="Rhodanese-like domain"/>
    <property type="match status" value="1"/>
</dbReference>
<reference evidence="2" key="1">
    <citation type="submission" date="2023-08" db="EMBL/GenBank/DDBJ databases">
        <authorList>
            <person name="Chen Y."/>
            <person name="Shah S."/>
            <person name="Dougan E. K."/>
            <person name="Thang M."/>
            <person name="Chan C."/>
        </authorList>
    </citation>
    <scope>NUCLEOTIDE SEQUENCE</scope>
</reference>
<dbReference type="AlphaFoldDB" id="A0AA36JHS4"/>
<dbReference type="InterPro" id="IPR036873">
    <property type="entry name" value="Rhodanese-like_dom_sf"/>
</dbReference>
<comment type="caution">
    <text evidence="2">The sequence shown here is derived from an EMBL/GenBank/DDBJ whole genome shotgun (WGS) entry which is preliminary data.</text>
</comment>
<dbReference type="SUPFAM" id="SSF52821">
    <property type="entry name" value="Rhodanese/Cell cycle control phosphatase"/>
    <property type="match status" value="1"/>
</dbReference>
<accession>A0AA36JHS4</accession>
<keyword evidence="3" id="KW-1185">Reference proteome</keyword>
<dbReference type="Pfam" id="PF00581">
    <property type="entry name" value="Rhodanese"/>
    <property type="match status" value="1"/>
</dbReference>
<name>A0AA36JHS4_9DINO</name>
<dbReference type="SMART" id="SM00450">
    <property type="entry name" value="RHOD"/>
    <property type="match status" value="1"/>
</dbReference>
<dbReference type="PROSITE" id="PS50206">
    <property type="entry name" value="RHODANESE_3"/>
    <property type="match status" value="1"/>
</dbReference>
<sequence>MAQSVQYNAQLGGDLNEAQKKKIKEYLAKQQTSVAPVNIGDHTMKVYTAPSVEELTPGSDAFKARVAKVKHQLAESLPPRLVSVPEVVEMIRKGAVFVDVRTREQIQSQTNGRIPRGARVLPLDDWVDQLPPVMAGKKIVLTCWQGNKSTLAWEALRAQFADAYVLEGGYNAWEASGQATQSI</sequence>
<organism evidence="2 3">
    <name type="scientific">Effrenium voratum</name>
    <dbReference type="NCBI Taxonomy" id="2562239"/>
    <lineage>
        <taxon>Eukaryota</taxon>
        <taxon>Sar</taxon>
        <taxon>Alveolata</taxon>
        <taxon>Dinophyceae</taxon>
        <taxon>Suessiales</taxon>
        <taxon>Symbiodiniaceae</taxon>
        <taxon>Effrenium</taxon>
    </lineage>
</organism>
<evidence type="ECO:0000313" key="3">
    <source>
        <dbReference type="Proteomes" id="UP001178507"/>
    </source>
</evidence>
<dbReference type="EMBL" id="CAUJNA010003605">
    <property type="protein sequence ID" value="CAJ1405866.1"/>
    <property type="molecule type" value="Genomic_DNA"/>
</dbReference>
<dbReference type="Proteomes" id="UP001178507">
    <property type="component" value="Unassembled WGS sequence"/>
</dbReference>
<dbReference type="InterPro" id="IPR001763">
    <property type="entry name" value="Rhodanese-like_dom"/>
</dbReference>